<keyword evidence="4 5" id="KW-0342">GTP-binding</keyword>
<dbReference type="InterPro" id="IPR027368">
    <property type="entry name" value="MnmE_dom2"/>
</dbReference>
<dbReference type="NCBIfam" id="TIGR00450">
    <property type="entry name" value="mnmE_trmE_thdF"/>
    <property type="match status" value="1"/>
</dbReference>
<dbReference type="WBParaSite" id="PTRK_0001698700.1">
    <property type="protein sequence ID" value="PTRK_0001698700.1"/>
    <property type="gene ID" value="PTRK_0001698700"/>
</dbReference>
<keyword evidence="7" id="KW-1185">Reference proteome</keyword>
<dbReference type="GO" id="GO:0002098">
    <property type="term" value="P:tRNA wobble uridine modification"/>
    <property type="evidence" value="ECO:0007669"/>
    <property type="project" value="TreeGrafter"/>
</dbReference>
<evidence type="ECO:0000313" key="7">
    <source>
        <dbReference type="Proteomes" id="UP000038045"/>
    </source>
</evidence>
<dbReference type="InterPro" id="IPR031168">
    <property type="entry name" value="G_TrmE"/>
</dbReference>
<dbReference type="InterPro" id="IPR005225">
    <property type="entry name" value="Small_GTP-bd"/>
</dbReference>
<dbReference type="InterPro" id="IPR004520">
    <property type="entry name" value="GTPase_MnmE"/>
</dbReference>
<proteinExistence type="inferred from homology"/>
<comment type="similarity">
    <text evidence="1 5">Belongs to the TRAFAC class TrmE-Era-EngA-EngB-Septin-like GTPase superfamily. TrmE GTPase family.</text>
</comment>
<dbReference type="InterPro" id="IPR027266">
    <property type="entry name" value="TrmE/GcvT-like"/>
</dbReference>
<evidence type="ECO:0000256" key="2">
    <source>
        <dbReference type="ARBA" id="ARBA00022694"/>
    </source>
</evidence>
<dbReference type="PANTHER" id="PTHR42714:SF2">
    <property type="entry name" value="TRNA MODIFICATION GTPASE GTPBP3, MITOCHONDRIAL"/>
    <property type="match status" value="1"/>
</dbReference>
<evidence type="ECO:0000256" key="5">
    <source>
        <dbReference type="RuleBase" id="RU003313"/>
    </source>
</evidence>
<dbReference type="InterPro" id="IPR027417">
    <property type="entry name" value="P-loop_NTPase"/>
</dbReference>
<dbReference type="Proteomes" id="UP000038045">
    <property type="component" value="Unplaced"/>
</dbReference>
<organism evidence="7 8">
    <name type="scientific">Parastrongyloides trichosuri</name>
    <name type="common">Possum-specific nematode worm</name>
    <dbReference type="NCBI Taxonomy" id="131310"/>
    <lineage>
        <taxon>Eukaryota</taxon>
        <taxon>Metazoa</taxon>
        <taxon>Ecdysozoa</taxon>
        <taxon>Nematoda</taxon>
        <taxon>Chromadorea</taxon>
        <taxon>Rhabditida</taxon>
        <taxon>Tylenchina</taxon>
        <taxon>Panagrolaimomorpha</taxon>
        <taxon>Strongyloidoidea</taxon>
        <taxon>Strongyloididae</taxon>
        <taxon>Parastrongyloides</taxon>
    </lineage>
</organism>
<dbReference type="PANTHER" id="PTHR42714">
    <property type="entry name" value="TRNA MODIFICATION GTPASE GTPBP3"/>
    <property type="match status" value="1"/>
</dbReference>
<dbReference type="GO" id="GO:0005525">
    <property type="term" value="F:GTP binding"/>
    <property type="evidence" value="ECO:0007669"/>
    <property type="project" value="UniProtKB-KW"/>
</dbReference>
<dbReference type="InterPro" id="IPR006073">
    <property type="entry name" value="GTP-bd"/>
</dbReference>
<protein>
    <submittedName>
        <fullName evidence="8">TrmE-type G domain-containing protein</fullName>
    </submittedName>
</protein>
<evidence type="ECO:0000256" key="3">
    <source>
        <dbReference type="ARBA" id="ARBA00022741"/>
    </source>
</evidence>
<dbReference type="CDD" id="cd14858">
    <property type="entry name" value="TrmE_N"/>
    <property type="match status" value="1"/>
</dbReference>
<reference evidence="8" key="1">
    <citation type="submission" date="2017-02" db="UniProtKB">
        <authorList>
            <consortium name="WormBaseParasite"/>
        </authorList>
    </citation>
    <scope>IDENTIFICATION</scope>
</reference>
<feature type="domain" description="TrmE-type G" evidence="6">
    <location>
        <begin position="224"/>
        <end position="385"/>
    </location>
</feature>
<dbReference type="GO" id="GO:0030488">
    <property type="term" value="P:tRNA methylation"/>
    <property type="evidence" value="ECO:0007669"/>
    <property type="project" value="TreeGrafter"/>
</dbReference>
<dbReference type="AlphaFoldDB" id="A0A0N5A5K6"/>
<accession>A0A0N5A5K6</accession>
<sequence>MYITKILKYSQNLRHNIYAVSSGSLPSAIAIVRLSGKDSLDHIKKLTRKTNIIPRQLFYSPLYDKKNNLIDRSMVVYLDGPNTFTGEDTVEFFVHGSRAVVRCLCDELSTFHNTDSAKAGEFTRRALLNSKMNVAQVEALSDLISADSESQRQQALKSDSIGSIMKPLRKRILKLTSHYEALIDFAEDVVEMNNDSIIGEAKEIINYLNKLIKSSHRGTLIKEGINVVLIGKTNVGKSSLMNCITEKDISIISNIHGTTRDYIETKIQLNGYLVTITDTAGIRNNSNDILEIEGIRRSIKKANNADIIVMVIDGSNCNNIMDEVNFLKKEIEFNNKMKCIICINKKDLFNNDNLKVNSLDNIVSTSTINSNGIDELINILSKETSNIINMNSINSEFILSQQRHIQLVKKSKDSLENFIKNSKIDSAIAGEDLRDCCNYIGEITGVIVNEDILDNIFSTFCIGK</sequence>
<keyword evidence="2 5" id="KW-0819">tRNA processing</keyword>
<dbReference type="Pfam" id="PF10396">
    <property type="entry name" value="TrmE_N"/>
    <property type="match status" value="1"/>
</dbReference>
<dbReference type="CDD" id="cd04164">
    <property type="entry name" value="trmE"/>
    <property type="match status" value="1"/>
</dbReference>
<dbReference type="PROSITE" id="PS51709">
    <property type="entry name" value="G_TRME"/>
    <property type="match status" value="1"/>
</dbReference>
<dbReference type="InterPro" id="IPR025867">
    <property type="entry name" value="MnmE_helical"/>
</dbReference>
<dbReference type="NCBIfam" id="NF003661">
    <property type="entry name" value="PRK05291.1-3"/>
    <property type="match status" value="1"/>
</dbReference>
<dbReference type="GO" id="GO:0005739">
    <property type="term" value="C:mitochondrion"/>
    <property type="evidence" value="ECO:0007669"/>
    <property type="project" value="TreeGrafter"/>
</dbReference>
<dbReference type="GO" id="GO:0003924">
    <property type="term" value="F:GTPase activity"/>
    <property type="evidence" value="ECO:0007669"/>
    <property type="project" value="InterPro"/>
</dbReference>
<dbReference type="Gene3D" id="1.20.120.430">
    <property type="entry name" value="tRNA modification GTPase MnmE domain 2"/>
    <property type="match status" value="1"/>
</dbReference>
<dbReference type="HAMAP" id="MF_00379">
    <property type="entry name" value="GTPase_MnmE"/>
    <property type="match status" value="1"/>
</dbReference>
<dbReference type="Pfam" id="PF12631">
    <property type="entry name" value="MnmE_helical"/>
    <property type="match status" value="1"/>
</dbReference>
<name>A0A0N5A5K6_PARTI</name>
<dbReference type="SUPFAM" id="SSF52540">
    <property type="entry name" value="P-loop containing nucleoside triphosphate hydrolases"/>
    <property type="match status" value="1"/>
</dbReference>
<evidence type="ECO:0000256" key="1">
    <source>
        <dbReference type="ARBA" id="ARBA00011043"/>
    </source>
</evidence>
<dbReference type="STRING" id="131310.A0A0N5A5K6"/>
<dbReference type="InterPro" id="IPR018948">
    <property type="entry name" value="GTP-bd_TrmE_N"/>
</dbReference>
<dbReference type="Gene3D" id="3.30.1360.120">
    <property type="entry name" value="Probable tRNA modification gtpase trme, domain 1"/>
    <property type="match status" value="1"/>
</dbReference>
<keyword evidence="3 5" id="KW-0547">Nucleotide-binding</keyword>
<evidence type="ECO:0000256" key="4">
    <source>
        <dbReference type="ARBA" id="ARBA00023134"/>
    </source>
</evidence>
<dbReference type="NCBIfam" id="TIGR00231">
    <property type="entry name" value="small_GTP"/>
    <property type="match status" value="1"/>
</dbReference>
<evidence type="ECO:0000313" key="8">
    <source>
        <dbReference type="WBParaSite" id="PTRK_0001698700.1"/>
    </source>
</evidence>
<dbReference type="Pfam" id="PF01926">
    <property type="entry name" value="MMR_HSR1"/>
    <property type="match status" value="1"/>
</dbReference>
<dbReference type="Gene3D" id="3.40.50.300">
    <property type="entry name" value="P-loop containing nucleotide triphosphate hydrolases"/>
    <property type="match status" value="1"/>
</dbReference>
<evidence type="ECO:0000259" key="6">
    <source>
        <dbReference type="PROSITE" id="PS51709"/>
    </source>
</evidence>